<dbReference type="PANTHER" id="PTHR23132">
    <property type="entry name" value="D-ALANINE--D-ALANINE LIGASE"/>
    <property type="match status" value="1"/>
</dbReference>
<dbReference type="EMBL" id="BAAAQN010000013">
    <property type="protein sequence ID" value="GAA2027711.1"/>
    <property type="molecule type" value="Genomic_DNA"/>
</dbReference>
<dbReference type="Gene3D" id="3.30.470.20">
    <property type="entry name" value="ATP-grasp fold, B domain"/>
    <property type="match status" value="1"/>
</dbReference>
<comment type="pathway">
    <text evidence="10">Cell wall biogenesis; peptidoglycan biosynthesis.</text>
</comment>
<dbReference type="GO" id="GO:0016874">
    <property type="term" value="F:ligase activity"/>
    <property type="evidence" value="ECO:0007669"/>
    <property type="project" value="UniProtKB-KW"/>
</dbReference>
<evidence type="ECO:0000256" key="1">
    <source>
        <dbReference type="ARBA" id="ARBA00004496"/>
    </source>
</evidence>
<comment type="similarity">
    <text evidence="2 10">Belongs to the D-alanine--D-alanine ligase family.</text>
</comment>
<dbReference type="SUPFAM" id="SSF56059">
    <property type="entry name" value="Glutathione synthetase ATP-binding domain-like"/>
    <property type="match status" value="1"/>
</dbReference>
<dbReference type="InterPro" id="IPR011761">
    <property type="entry name" value="ATP-grasp"/>
</dbReference>
<comment type="subcellular location">
    <subcellularLocation>
        <location evidence="1 10">Cytoplasm</location>
    </subcellularLocation>
</comment>
<evidence type="ECO:0000256" key="8">
    <source>
        <dbReference type="ARBA" id="ARBA00022984"/>
    </source>
</evidence>
<organism evidence="13 14">
    <name type="scientific">Catenulispora yoronensis</name>
    <dbReference type="NCBI Taxonomy" id="450799"/>
    <lineage>
        <taxon>Bacteria</taxon>
        <taxon>Bacillati</taxon>
        <taxon>Actinomycetota</taxon>
        <taxon>Actinomycetes</taxon>
        <taxon>Catenulisporales</taxon>
        <taxon>Catenulisporaceae</taxon>
        <taxon>Catenulispora</taxon>
    </lineage>
</organism>
<keyword evidence="4 10" id="KW-0436">Ligase</keyword>
<dbReference type="InterPro" id="IPR013815">
    <property type="entry name" value="ATP_grasp_subdomain_1"/>
</dbReference>
<dbReference type="Proteomes" id="UP001500751">
    <property type="component" value="Unassembled WGS sequence"/>
</dbReference>
<evidence type="ECO:0000313" key="14">
    <source>
        <dbReference type="Proteomes" id="UP001500751"/>
    </source>
</evidence>
<gene>
    <name evidence="10" type="primary">ddl</name>
    <name evidence="13" type="ORF">GCM10009839_28300</name>
</gene>
<dbReference type="PROSITE" id="PS00843">
    <property type="entry name" value="DALA_DALA_LIGASE_1"/>
    <property type="match status" value="1"/>
</dbReference>
<dbReference type="InterPro" id="IPR011095">
    <property type="entry name" value="Dala_Dala_lig_C"/>
</dbReference>
<dbReference type="Pfam" id="PF07478">
    <property type="entry name" value="Dala_Dala_lig_C"/>
    <property type="match status" value="1"/>
</dbReference>
<dbReference type="PANTHER" id="PTHR23132:SF23">
    <property type="entry name" value="D-ALANINE--D-ALANINE LIGASE B"/>
    <property type="match status" value="1"/>
</dbReference>
<evidence type="ECO:0000256" key="6">
    <source>
        <dbReference type="ARBA" id="ARBA00022840"/>
    </source>
</evidence>
<evidence type="ECO:0000256" key="2">
    <source>
        <dbReference type="ARBA" id="ARBA00010871"/>
    </source>
</evidence>
<comment type="caution">
    <text evidence="13">The sequence shown here is derived from an EMBL/GenBank/DDBJ whole genome shotgun (WGS) entry which is preliminary data.</text>
</comment>
<keyword evidence="14" id="KW-1185">Reference proteome</keyword>
<protein>
    <recommendedName>
        <fullName evidence="10">D-alanine--D-alanine ligase</fullName>
        <ecNumber evidence="10">6.3.2.4</ecNumber>
    </recommendedName>
    <alternativeName>
        <fullName evidence="10">D-Ala-D-Ala ligase</fullName>
    </alternativeName>
    <alternativeName>
        <fullName evidence="10">D-alanylalanine synthetase</fullName>
    </alternativeName>
</protein>
<dbReference type="InterPro" id="IPR005905">
    <property type="entry name" value="D_ala_D_ala"/>
</dbReference>
<accession>A0ABP5FLH4</accession>
<evidence type="ECO:0000313" key="13">
    <source>
        <dbReference type="EMBL" id="GAA2027711.1"/>
    </source>
</evidence>
<evidence type="ECO:0000256" key="5">
    <source>
        <dbReference type="ARBA" id="ARBA00022741"/>
    </source>
</evidence>
<dbReference type="HAMAP" id="MF_00047">
    <property type="entry name" value="Dala_Dala_lig"/>
    <property type="match status" value="1"/>
</dbReference>
<dbReference type="PROSITE" id="PS50975">
    <property type="entry name" value="ATP_GRASP"/>
    <property type="match status" value="1"/>
</dbReference>
<dbReference type="EC" id="6.3.2.4" evidence="10"/>
<comment type="function">
    <text evidence="10">Cell wall formation.</text>
</comment>
<evidence type="ECO:0000256" key="10">
    <source>
        <dbReference type="HAMAP-Rule" id="MF_00047"/>
    </source>
</evidence>
<evidence type="ECO:0000256" key="9">
    <source>
        <dbReference type="ARBA" id="ARBA00023316"/>
    </source>
</evidence>
<name>A0ABP5FLH4_9ACTN</name>
<dbReference type="InterPro" id="IPR016185">
    <property type="entry name" value="PreATP-grasp_dom_sf"/>
</dbReference>
<dbReference type="InterPro" id="IPR011127">
    <property type="entry name" value="Dala_Dala_lig_N"/>
</dbReference>
<keyword evidence="9 10" id="KW-0961">Cell wall biogenesis/degradation</keyword>
<evidence type="ECO:0000256" key="7">
    <source>
        <dbReference type="ARBA" id="ARBA00022960"/>
    </source>
</evidence>
<feature type="domain" description="ATP-grasp" evidence="12">
    <location>
        <begin position="103"/>
        <end position="310"/>
    </location>
</feature>
<dbReference type="Gene3D" id="3.40.50.20">
    <property type="match status" value="1"/>
</dbReference>
<dbReference type="SUPFAM" id="SSF52440">
    <property type="entry name" value="PreATP-grasp domain"/>
    <property type="match status" value="1"/>
</dbReference>
<keyword evidence="8 10" id="KW-0573">Peptidoglycan synthesis</keyword>
<evidence type="ECO:0000256" key="11">
    <source>
        <dbReference type="PROSITE-ProRule" id="PRU00409"/>
    </source>
</evidence>
<evidence type="ECO:0000256" key="3">
    <source>
        <dbReference type="ARBA" id="ARBA00022490"/>
    </source>
</evidence>
<dbReference type="NCBIfam" id="NF002378">
    <property type="entry name" value="PRK01372.1"/>
    <property type="match status" value="1"/>
</dbReference>
<keyword evidence="7 10" id="KW-0133">Cell shape</keyword>
<keyword evidence="6 11" id="KW-0067">ATP-binding</keyword>
<evidence type="ECO:0000256" key="4">
    <source>
        <dbReference type="ARBA" id="ARBA00022598"/>
    </source>
</evidence>
<dbReference type="Gene3D" id="3.30.1490.20">
    <property type="entry name" value="ATP-grasp fold, A domain"/>
    <property type="match status" value="1"/>
</dbReference>
<comment type="catalytic activity">
    <reaction evidence="10">
        <text>2 D-alanine + ATP = D-alanyl-D-alanine + ADP + phosphate + H(+)</text>
        <dbReference type="Rhea" id="RHEA:11224"/>
        <dbReference type="ChEBI" id="CHEBI:15378"/>
        <dbReference type="ChEBI" id="CHEBI:30616"/>
        <dbReference type="ChEBI" id="CHEBI:43474"/>
        <dbReference type="ChEBI" id="CHEBI:57416"/>
        <dbReference type="ChEBI" id="CHEBI:57822"/>
        <dbReference type="ChEBI" id="CHEBI:456216"/>
        <dbReference type="EC" id="6.3.2.4"/>
    </reaction>
</comment>
<dbReference type="NCBIfam" id="TIGR01205">
    <property type="entry name" value="D_ala_D_alaTIGR"/>
    <property type="match status" value="1"/>
</dbReference>
<dbReference type="Pfam" id="PF01820">
    <property type="entry name" value="Dala_Dala_lig_N"/>
    <property type="match status" value="1"/>
</dbReference>
<evidence type="ECO:0000259" key="12">
    <source>
        <dbReference type="PROSITE" id="PS50975"/>
    </source>
</evidence>
<keyword evidence="3 10" id="KW-0963">Cytoplasm</keyword>
<dbReference type="PIRSF" id="PIRSF039102">
    <property type="entry name" value="Ddl/VanB"/>
    <property type="match status" value="1"/>
</dbReference>
<proteinExistence type="inferred from homology"/>
<dbReference type="RefSeq" id="WP_344666027.1">
    <property type="nucleotide sequence ID" value="NZ_BAAAQN010000013.1"/>
</dbReference>
<keyword evidence="5 11" id="KW-0547">Nucleotide-binding</keyword>
<sequence>MSDLGRVVVLAGGLSHERDVSIRSGRRVADALRGAGVEVQIRDIDAALLPALLADRPDAVFPTLHGATGEDGAIQGILALLDVPYVGSSPAACRLAFDKPSAKEAIRAAGLATPDWVAIPKTTFRDLGTQAVLDAVTAALPLPLFVKPARGGSSLGAAAVRTREELPAAMVACFAYDETALIERHITGREIAVSVVDTGDGPRALPAVEIVADSGIYDYAARYTAGMTEFFAPARLDATEMKAVEDLAVQAHNTLGLSWISRTDLILDDAGTPWFLEVNVAPGLTETSLLPLAAGAADLDLGVLYRDLVETVAATK</sequence>
<reference evidence="14" key="1">
    <citation type="journal article" date="2019" name="Int. J. Syst. Evol. Microbiol.">
        <title>The Global Catalogue of Microorganisms (GCM) 10K type strain sequencing project: providing services to taxonomists for standard genome sequencing and annotation.</title>
        <authorList>
            <consortium name="The Broad Institute Genomics Platform"/>
            <consortium name="The Broad Institute Genome Sequencing Center for Infectious Disease"/>
            <person name="Wu L."/>
            <person name="Ma J."/>
        </authorList>
    </citation>
    <scope>NUCLEOTIDE SEQUENCE [LARGE SCALE GENOMIC DNA]</scope>
    <source>
        <strain evidence="14">JCM 16014</strain>
    </source>
</reference>
<dbReference type="InterPro" id="IPR000291">
    <property type="entry name" value="D-Ala_lig_Van_CS"/>
</dbReference>